<protein>
    <submittedName>
        <fullName evidence="1">Uncharacterized protein</fullName>
    </submittedName>
</protein>
<gene>
    <name evidence="1" type="ORF">MSP8886_03300</name>
</gene>
<organism evidence="1 2">
    <name type="scientific">Marinomonas spartinae</name>
    <dbReference type="NCBI Taxonomy" id="1792290"/>
    <lineage>
        <taxon>Bacteria</taxon>
        <taxon>Pseudomonadati</taxon>
        <taxon>Pseudomonadota</taxon>
        <taxon>Gammaproteobacteria</taxon>
        <taxon>Oceanospirillales</taxon>
        <taxon>Oceanospirillaceae</taxon>
        <taxon>Marinomonas</taxon>
    </lineage>
</organism>
<evidence type="ECO:0000313" key="2">
    <source>
        <dbReference type="Proteomes" id="UP000092544"/>
    </source>
</evidence>
<proteinExistence type="predicted"/>
<keyword evidence="2" id="KW-1185">Reference proteome</keyword>
<dbReference type="Proteomes" id="UP000092544">
    <property type="component" value="Unassembled WGS sequence"/>
</dbReference>
<dbReference type="EMBL" id="FLOB01000009">
    <property type="protein sequence ID" value="SBS35182.1"/>
    <property type="molecule type" value="Genomic_DNA"/>
</dbReference>
<dbReference type="OrthoDB" id="5771594at2"/>
<accession>A0A1A8TN23</accession>
<dbReference type="InterPro" id="IPR053756">
    <property type="entry name" value="Toxin_immunity_effector"/>
</dbReference>
<dbReference type="RefSeq" id="WP_067018382.1">
    <property type="nucleotide sequence ID" value="NZ_FLOB01000009.1"/>
</dbReference>
<dbReference type="AlphaFoldDB" id="A0A1A8TN23"/>
<sequence length="77" mass="9082">MKLEISEQHLMLLVSALNDAITYNEKFLSSETIKDVSDYEEHLLCLENCQGWLEEEYERIATENSNLLPYSKLVRRM</sequence>
<name>A0A1A8TN23_9GAMM</name>
<evidence type="ECO:0000313" key="1">
    <source>
        <dbReference type="EMBL" id="SBS35182.1"/>
    </source>
</evidence>
<dbReference type="Gene3D" id="1.10.287.2500">
    <property type="match status" value="1"/>
</dbReference>
<reference evidence="1 2" key="1">
    <citation type="submission" date="2016-06" db="EMBL/GenBank/DDBJ databases">
        <authorList>
            <person name="Kjaerup R.B."/>
            <person name="Dalgaard T.S."/>
            <person name="Juul-Madsen H.R."/>
        </authorList>
    </citation>
    <scope>NUCLEOTIDE SEQUENCE [LARGE SCALE GENOMIC DNA]</scope>
    <source>
        <strain evidence="1 2">CECT 8886</strain>
    </source>
</reference>